<evidence type="ECO:0000256" key="1">
    <source>
        <dbReference type="SAM" id="MobiDB-lite"/>
    </source>
</evidence>
<dbReference type="InterPro" id="IPR048627">
    <property type="entry name" value="Sec10_HB"/>
</dbReference>
<reference evidence="3 4" key="1">
    <citation type="submission" date="2022-12" db="EMBL/GenBank/DDBJ databases">
        <title>Genomic features and morphological characterization of a novel Knufia sp. strain isolated from spacecraft assembly facility.</title>
        <authorList>
            <person name="Teixeira M."/>
            <person name="Chander A.M."/>
            <person name="Stajich J.E."/>
            <person name="Venkateswaran K."/>
        </authorList>
    </citation>
    <scope>NUCLEOTIDE SEQUENCE [LARGE SCALE GENOMIC DNA]</scope>
    <source>
        <strain evidence="3 4">FJI-L2-BK-P2</strain>
    </source>
</reference>
<dbReference type="SUPFAM" id="SSF81383">
    <property type="entry name" value="F-box domain"/>
    <property type="match status" value="1"/>
</dbReference>
<dbReference type="InterPro" id="IPR001810">
    <property type="entry name" value="F-box_dom"/>
</dbReference>
<dbReference type="Gene3D" id="1.20.58.1970">
    <property type="match status" value="1"/>
</dbReference>
<dbReference type="PANTHER" id="PTHR12100:SF1">
    <property type="entry name" value="RECYCLIN-1"/>
    <property type="match status" value="1"/>
</dbReference>
<dbReference type="PROSITE" id="PS50181">
    <property type="entry name" value="FBOX"/>
    <property type="match status" value="1"/>
</dbReference>
<dbReference type="GO" id="GO:0006893">
    <property type="term" value="P:Golgi to plasma membrane transport"/>
    <property type="evidence" value="ECO:0007669"/>
    <property type="project" value="TreeGrafter"/>
</dbReference>
<proteinExistence type="predicted"/>
<dbReference type="Pfam" id="PF00646">
    <property type="entry name" value="F-box"/>
    <property type="match status" value="1"/>
</dbReference>
<feature type="domain" description="F-box" evidence="2">
    <location>
        <begin position="27"/>
        <end position="73"/>
    </location>
</feature>
<dbReference type="InterPro" id="IPR009976">
    <property type="entry name" value="Sec10-like"/>
</dbReference>
<dbReference type="GO" id="GO:0006887">
    <property type="term" value="P:exocytosis"/>
    <property type="evidence" value="ECO:0007669"/>
    <property type="project" value="TreeGrafter"/>
</dbReference>
<keyword evidence="4" id="KW-1185">Reference proteome</keyword>
<gene>
    <name evidence="3" type="primary">RCY1</name>
    <name evidence="3" type="ORF">OHC33_006271</name>
</gene>
<evidence type="ECO:0000259" key="2">
    <source>
        <dbReference type="PROSITE" id="PS50181"/>
    </source>
</evidence>
<comment type="caution">
    <text evidence="3">The sequence shown here is derived from an EMBL/GenBank/DDBJ whole genome shotgun (WGS) entry which is preliminary data.</text>
</comment>
<organism evidence="3 4">
    <name type="scientific">Knufia fluminis</name>
    <dbReference type="NCBI Taxonomy" id="191047"/>
    <lineage>
        <taxon>Eukaryota</taxon>
        <taxon>Fungi</taxon>
        <taxon>Dikarya</taxon>
        <taxon>Ascomycota</taxon>
        <taxon>Pezizomycotina</taxon>
        <taxon>Eurotiomycetes</taxon>
        <taxon>Chaetothyriomycetidae</taxon>
        <taxon>Chaetothyriales</taxon>
        <taxon>Trichomeriaceae</taxon>
        <taxon>Knufia</taxon>
    </lineage>
</organism>
<evidence type="ECO:0000313" key="4">
    <source>
        <dbReference type="Proteomes" id="UP001316803"/>
    </source>
</evidence>
<dbReference type="Proteomes" id="UP001316803">
    <property type="component" value="Unassembled WGS sequence"/>
</dbReference>
<dbReference type="EMBL" id="JAKLMC020000014">
    <property type="protein sequence ID" value="KAK5952679.1"/>
    <property type="molecule type" value="Genomic_DNA"/>
</dbReference>
<protein>
    <submittedName>
        <fullName evidence="3">F-box protein: endocytic membrane traffic, recycling ReCYcling 1</fullName>
    </submittedName>
</protein>
<feature type="region of interest" description="Disordered" evidence="1">
    <location>
        <begin position="509"/>
        <end position="529"/>
    </location>
</feature>
<evidence type="ECO:0000313" key="3">
    <source>
        <dbReference type="EMBL" id="KAK5952679.1"/>
    </source>
</evidence>
<dbReference type="Pfam" id="PF07393">
    <property type="entry name" value="Sec10_HB"/>
    <property type="match status" value="1"/>
</dbReference>
<dbReference type="AlphaFoldDB" id="A0AAN8ECZ8"/>
<dbReference type="PANTHER" id="PTHR12100">
    <property type="entry name" value="SEC10"/>
    <property type="match status" value="1"/>
</dbReference>
<sequence>MSAPRKRAPKAAPKRDPLAALRMSDMVISKPFLPIELISQIVDLLTAADMICFARVSRKMHEMVYDDARWIQRLKRMGVWNDTEARRTAGGRPSVSQSGRKSTIDHTIVNGKGRPELNINGLPINSQSASSIAKARTLDGFDNISCGPASTTPSSPIPREEAIHALKNVKSVRGQARQEYGRVHKALNPFYVDSIRAVSYQNTRIFSTFVLPEERAMMFTQIRTFALSDFSPGTRLREQRIKELISQYDTAALLEFRSGYEFKDIEGRMKQYAHVMHTLNGGQSSVDLFLNDNRLLSRRSEFGSVSDCVDYSLGYGQLSLERVQAYFDRLGDAYRQEAAVIYAVFPQATEVSLLYLEKFGEELLQPFLTALFEDARTRSTSVYLRVLSGSLQTTSKFVQDYALPENADEDMVNRASTVLVKLFAPHLQSYLDEELAFFRQKAESEVQRWDRDLAEQAASAESFLMSNVNRTADKKDFMASFKKVVMMPVNILPSFSKPTIRRADSGLNAIARSDSPKPRPLTPSLPSEAPTDELAAKAALITSRLDNIKTLFSIDVALNLIHAAKSSLERAAQFIALGGPSGETARERCSEIYLTLVDTIGNRHVKTGFDKAIEHLSAYNPRAQTPTDSNAHQGPVVAPLTTFLELVNVGDLIQQMLDVFFEQEIVRMGIARRDDFIAAPVKEKKKFEQMLDEHVAAGLGKGIDVLMDEVEYLCATEQLPTDFNPITQVFDAETANKRASVFGVGDIDVSPTKPCLHIVDIISKHVGMLQGSTDKALIDVFVQEVAQRLFQALVKHIKRQRISPLGAMRLLSDLTAYTSHIASYRNQNLTLYFNALREVSQIYLFEARTNKEIDEMSAIIADAERYRGVFTVEEVVEFAERRSDWFAIRSKVEGRVRGENCVLM</sequence>
<name>A0AAN8ECZ8_9EURO</name>
<feature type="region of interest" description="Disordered" evidence="1">
    <location>
        <begin position="85"/>
        <end position="106"/>
    </location>
</feature>
<dbReference type="GO" id="GO:0000145">
    <property type="term" value="C:exocyst"/>
    <property type="evidence" value="ECO:0007669"/>
    <property type="project" value="TreeGrafter"/>
</dbReference>
<accession>A0AAN8ECZ8</accession>
<dbReference type="InterPro" id="IPR036047">
    <property type="entry name" value="F-box-like_dom_sf"/>
</dbReference>